<gene>
    <name evidence="2" type="ORF">PILCRDRAFT_4831</name>
</gene>
<evidence type="ECO:0000313" key="3">
    <source>
        <dbReference type="Proteomes" id="UP000054166"/>
    </source>
</evidence>
<dbReference type="Proteomes" id="UP000054166">
    <property type="component" value="Unassembled WGS sequence"/>
</dbReference>
<evidence type="ECO:0000313" key="2">
    <source>
        <dbReference type="EMBL" id="KIM86325.1"/>
    </source>
</evidence>
<keyword evidence="3" id="KW-1185">Reference proteome</keyword>
<dbReference type="InParanoid" id="A0A0C3FQC7"/>
<accession>A0A0C3FQC7</accession>
<reference evidence="3" key="2">
    <citation type="submission" date="2015-01" db="EMBL/GenBank/DDBJ databases">
        <title>Evolutionary Origins and Diversification of the Mycorrhizal Mutualists.</title>
        <authorList>
            <consortium name="DOE Joint Genome Institute"/>
            <consortium name="Mycorrhizal Genomics Consortium"/>
            <person name="Kohler A."/>
            <person name="Kuo A."/>
            <person name="Nagy L.G."/>
            <person name="Floudas D."/>
            <person name="Copeland A."/>
            <person name="Barry K.W."/>
            <person name="Cichocki N."/>
            <person name="Veneault-Fourrey C."/>
            <person name="LaButti K."/>
            <person name="Lindquist E.A."/>
            <person name="Lipzen A."/>
            <person name="Lundell T."/>
            <person name="Morin E."/>
            <person name="Murat C."/>
            <person name="Riley R."/>
            <person name="Ohm R."/>
            <person name="Sun H."/>
            <person name="Tunlid A."/>
            <person name="Henrissat B."/>
            <person name="Grigoriev I.V."/>
            <person name="Hibbett D.S."/>
            <person name="Martin F."/>
        </authorList>
    </citation>
    <scope>NUCLEOTIDE SEQUENCE [LARGE SCALE GENOMIC DNA]</scope>
    <source>
        <strain evidence="3">F 1598</strain>
    </source>
</reference>
<organism evidence="2 3">
    <name type="scientific">Piloderma croceum (strain F 1598)</name>
    <dbReference type="NCBI Taxonomy" id="765440"/>
    <lineage>
        <taxon>Eukaryota</taxon>
        <taxon>Fungi</taxon>
        <taxon>Dikarya</taxon>
        <taxon>Basidiomycota</taxon>
        <taxon>Agaricomycotina</taxon>
        <taxon>Agaricomycetes</taxon>
        <taxon>Agaricomycetidae</taxon>
        <taxon>Atheliales</taxon>
        <taxon>Atheliaceae</taxon>
        <taxon>Piloderma</taxon>
    </lineage>
</organism>
<dbReference type="HOGENOM" id="CLU_1820433_0_0_1"/>
<dbReference type="EMBL" id="KN832982">
    <property type="protein sequence ID" value="KIM86325.1"/>
    <property type="molecule type" value="Genomic_DNA"/>
</dbReference>
<dbReference type="STRING" id="765440.A0A0C3FQC7"/>
<proteinExistence type="predicted"/>
<reference evidence="2 3" key="1">
    <citation type="submission" date="2014-04" db="EMBL/GenBank/DDBJ databases">
        <authorList>
            <consortium name="DOE Joint Genome Institute"/>
            <person name="Kuo A."/>
            <person name="Tarkka M."/>
            <person name="Buscot F."/>
            <person name="Kohler A."/>
            <person name="Nagy L.G."/>
            <person name="Floudas D."/>
            <person name="Copeland A."/>
            <person name="Barry K.W."/>
            <person name="Cichocki N."/>
            <person name="Veneault-Fourrey C."/>
            <person name="LaButti K."/>
            <person name="Lindquist E.A."/>
            <person name="Lipzen A."/>
            <person name="Lundell T."/>
            <person name="Morin E."/>
            <person name="Murat C."/>
            <person name="Sun H."/>
            <person name="Tunlid A."/>
            <person name="Henrissat B."/>
            <person name="Grigoriev I.V."/>
            <person name="Hibbett D.S."/>
            <person name="Martin F."/>
            <person name="Nordberg H.P."/>
            <person name="Cantor M.N."/>
            <person name="Hua S.X."/>
        </authorList>
    </citation>
    <scope>NUCLEOTIDE SEQUENCE [LARGE SCALE GENOMIC DNA]</scope>
    <source>
        <strain evidence="2 3">F 1598</strain>
    </source>
</reference>
<dbReference type="AlphaFoldDB" id="A0A0C3FQC7"/>
<feature type="region of interest" description="Disordered" evidence="1">
    <location>
        <begin position="51"/>
        <end position="70"/>
    </location>
</feature>
<sequence>MRVDLQPQLHGDEPMLQAIAFYTDTEHKVESVTKGIRIVFQYDIEVIRTEQKKEDRGVDEDGTTKEDGEVDDGDVWLEEIKAIYSYRQGTIEAVANNTATEEVVAIIKTLHTCSIEEVGLALEHLYRKASIRAEFLKGSDILL</sequence>
<name>A0A0C3FQC7_PILCF</name>
<protein>
    <submittedName>
        <fullName evidence="2">Uncharacterized protein</fullName>
    </submittedName>
</protein>
<feature type="non-terminal residue" evidence="2">
    <location>
        <position position="143"/>
    </location>
</feature>
<evidence type="ECO:0000256" key="1">
    <source>
        <dbReference type="SAM" id="MobiDB-lite"/>
    </source>
</evidence>
<dbReference type="OrthoDB" id="27483at2759"/>